<dbReference type="PANTHER" id="PTHR23407">
    <property type="entry name" value="ATPASE INHIBITOR/5-FORMYLTETRAHYDROFOLATE CYCLO-LIGASE"/>
    <property type="match status" value="1"/>
</dbReference>
<keyword evidence="7" id="KW-0460">Magnesium</keyword>
<evidence type="ECO:0000256" key="5">
    <source>
        <dbReference type="ARBA" id="ARBA00038966"/>
    </source>
</evidence>
<dbReference type="Proteomes" id="UP000567179">
    <property type="component" value="Unassembled WGS sequence"/>
</dbReference>
<evidence type="ECO:0000256" key="6">
    <source>
        <dbReference type="PIRSR" id="PIRSR006806-1"/>
    </source>
</evidence>
<feature type="binding site" evidence="6">
    <location>
        <position position="71"/>
    </location>
    <ligand>
        <name>substrate</name>
    </ligand>
</feature>
<accession>A0A8H5ESI1</accession>
<evidence type="ECO:0000313" key="8">
    <source>
        <dbReference type="EMBL" id="KAF5310797.1"/>
    </source>
</evidence>
<gene>
    <name evidence="8" type="ORF">D9619_008067</name>
</gene>
<dbReference type="NCBIfam" id="TIGR02727">
    <property type="entry name" value="MTHFS_bact"/>
    <property type="match status" value="1"/>
</dbReference>
<keyword evidence="3 6" id="KW-0067">ATP-binding</keyword>
<dbReference type="GO" id="GO:0005739">
    <property type="term" value="C:mitochondrion"/>
    <property type="evidence" value="ECO:0007669"/>
    <property type="project" value="TreeGrafter"/>
</dbReference>
<dbReference type="InterPro" id="IPR002698">
    <property type="entry name" value="FTHF_cligase"/>
</dbReference>
<dbReference type="GO" id="GO:0046872">
    <property type="term" value="F:metal ion binding"/>
    <property type="evidence" value="ECO:0007669"/>
    <property type="project" value="UniProtKB-KW"/>
</dbReference>
<sequence length="232" mass="25838">MATKSIGNIVPVQGLKIQKRTLRKSLATTLAQLTPASLDEQSEAIAARVLSLPAFKQASSICCYLHMPSGEVRTTALVDTILSSDKKLFVPKVQSKDGAMEFFRVYSSQDLAALPANSWGIREPPEMWQGQHRSKVFILIPGNDSEYLDIILVPGVAFDRTFARLGHGKGYYDRFLTSYVKTERASPLLVGLALREQMLPIAEIPMQEHDWRLDMIITPDETLVTRNSDSSE</sequence>
<proteinExistence type="inferred from homology"/>
<organism evidence="8 9">
    <name type="scientific">Psilocybe cf. subviscida</name>
    <dbReference type="NCBI Taxonomy" id="2480587"/>
    <lineage>
        <taxon>Eukaryota</taxon>
        <taxon>Fungi</taxon>
        <taxon>Dikarya</taxon>
        <taxon>Basidiomycota</taxon>
        <taxon>Agaricomycotina</taxon>
        <taxon>Agaricomycetes</taxon>
        <taxon>Agaricomycetidae</taxon>
        <taxon>Agaricales</taxon>
        <taxon>Agaricineae</taxon>
        <taxon>Strophariaceae</taxon>
        <taxon>Psilocybe</taxon>
    </lineage>
</organism>
<dbReference type="GO" id="GO:0030272">
    <property type="term" value="F:5-formyltetrahydrofolate cyclo-ligase activity"/>
    <property type="evidence" value="ECO:0007669"/>
    <property type="project" value="UniProtKB-EC"/>
</dbReference>
<dbReference type="AlphaFoldDB" id="A0A8H5ESI1"/>
<evidence type="ECO:0000256" key="7">
    <source>
        <dbReference type="RuleBase" id="RU361279"/>
    </source>
</evidence>
<dbReference type="PANTHER" id="PTHR23407:SF1">
    <property type="entry name" value="5-FORMYLTETRAHYDROFOLATE CYCLO-LIGASE"/>
    <property type="match status" value="1"/>
</dbReference>
<keyword evidence="2 6" id="KW-0547">Nucleotide-binding</keyword>
<comment type="catalytic activity">
    <reaction evidence="4 7">
        <text>(6S)-5-formyl-5,6,7,8-tetrahydrofolate + ATP = (6R)-5,10-methenyltetrahydrofolate + ADP + phosphate</text>
        <dbReference type="Rhea" id="RHEA:10488"/>
        <dbReference type="ChEBI" id="CHEBI:30616"/>
        <dbReference type="ChEBI" id="CHEBI:43474"/>
        <dbReference type="ChEBI" id="CHEBI:57455"/>
        <dbReference type="ChEBI" id="CHEBI:57457"/>
        <dbReference type="ChEBI" id="CHEBI:456216"/>
        <dbReference type="EC" id="6.3.3.2"/>
    </reaction>
</comment>
<dbReference type="EC" id="6.3.3.2" evidence="5 7"/>
<dbReference type="PIRSF" id="PIRSF006806">
    <property type="entry name" value="FTHF_cligase"/>
    <property type="match status" value="1"/>
</dbReference>
<name>A0A8H5ESI1_9AGAR</name>
<comment type="cofactor">
    <cofactor evidence="7">
        <name>Mg(2+)</name>
        <dbReference type="ChEBI" id="CHEBI:18420"/>
    </cofactor>
</comment>
<dbReference type="OrthoDB" id="2015992at2759"/>
<protein>
    <recommendedName>
        <fullName evidence="5 7">5-formyltetrahydrofolate cyclo-ligase</fullName>
        <ecNumber evidence="5 7">6.3.3.2</ecNumber>
    </recommendedName>
</protein>
<dbReference type="GO" id="GO:0035999">
    <property type="term" value="P:tetrahydrofolate interconversion"/>
    <property type="evidence" value="ECO:0007669"/>
    <property type="project" value="TreeGrafter"/>
</dbReference>
<evidence type="ECO:0000256" key="4">
    <source>
        <dbReference type="ARBA" id="ARBA00036539"/>
    </source>
</evidence>
<dbReference type="InterPro" id="IPR024185">
    <property type="entry name" value="FTHF_cligase-like_sf"/>
</dbReference>
<evidence type="ECO:0000256" key="2">
    <source>
        <dbReference type="ARBA" id="ARBA00022741"/>
    </source>
</evidence>
<evidence type="ECO:0000256" key="3">
    <source>
        <dbReference type="ARBA" id="ARBA00022840"/>
    </source>
</evidence>
<dbReference type="EMBL" id="JAACJJ010000057">
    <property type="protein sequence ID" value="KAF5310797.1"/>
    <property type="molecule type" value="Genomic_DNA"/>
</dbReference>
<dbReference type="InterPro" id="IPR037171">
    <property type="entry name" value="NagB/RpiA_transferase-like"/>
</dbReference>
<dbReference type="SUPFAM" id="SSF100950">
    <property type="entry name" value="NagB/RpiA/CoA transferase-like"/>
    <property type="match status" value="1"/>
</dbReference>
<feature type="binding site" evidence="6">
    <location>
        <position position="65"/>
    </location>
    <ligand>
        <name>substrate</name>
    </ligand>
</feature>
<evidence type="ECO:0000256" key="1">
    <source>
        <dbReference type="ARBA" id="ARBA00010638"/>
    </source>
</evidence>
<feature type="binding site" evidence="6">
    <location>
        <begin position="19"/>
        <end position="23"/>
    </location>
    <ligand>
        <name>ATP</name>
        <dbReference type="ChEBI" id="CHEBI:30616"/>
    </ligand>
</feature>
<reference evidence="8 9" key="1">
    <citation type="journal article" date="2020" name="ISME J.">
        <title>Uncovering the hidden diversity of litter-decomposition mechanisms in mushroom-forming fungi.</title>
        <authorList>
            <person name="Floudas D."/>
            <person name="Bentzer J."/>
            <person name="Ahren D."/>
            <person name="Johansson T."/>
            <person name="Persson P."/>
            <person name="Tunlid A."/>
        </authorList>
    </citation>
    <scope>NUCLEOTIDE SEQUENCE [LARGE SCALE GENOMIC DNA]</scope>
    <source>
        <strain evidence="8 9">CBS 101986</strain>
    </source>
</reference>
<dbReference type="GO" id="GO:0005524">
    <property type="term" value="F:ATP binding"/>
    <property type="evidence" value="ECO:0007669"/>
    <property type="project" value="UniProtKB-KW"/>
</dbReference>
<dbReference type="Gene3D" id="3.40.50.10420">
    <property type="entry name" value="NagB/RpiA/CoA transferase-like"/>
    <property type="match status" value="1"/>
</dbReference>
<dbReference type="GO" id="GO:0009396">
    <property type="term" value="P:folic acid-containing compound biosynthetic process"/>
    <property type="evidence" value="ECO:0007669"/>
    <property type="project" value="TreeGrafter"/>
</dbReference>
<comment type="caution">
    <text evidence="8">The sequence shown here is derived from an EMBL/GenBank/DDBJ whole genome shotgun (WGS) entry which is preliminary data.</text>
</comment>
<keyword evidence="9" id="KW-1185">Reference proteome</keyword>
<evidence type="ECO:0000313" key="9">
    <source>
        <dbReference type="Proteomes" id="UP000567179"/>
    </source>
</evidence>
<comment type="similarity">
    <text evidence="1 7">Belongs to the 5-formyltetrahydrofolate cyclo-ligase family.</text>
</comment>
<feature type="binding site" evidence="6">
    <location>
        <begin position="164"/>
        <end position="172"/>
    </location>
    <ligand>
        <name>ATP</name>
        <dbReference type="ChEBI" id="CHEBI:30616"/>
    </ligand>
</feature>
<keyword evidence="7" id="KW-0479">Metal-binding</keyword>
<dbReference type="Pfam" id="PF01812">
    <property type="entry name" value="5-FTHF_cyc-lig"/>
    <property type="match status" value="1"/>
</dbReference>